<dbReference type="FunFam" id="3.40.50.300:FF:000221">
    <property type="entry name" value="Multidrug ABC transporter ATP-binding protein"/>
    <property type="match status" value="1"/>
</dbReference>
<evidence type="ECO:0000313" key="17">
    <source>
        <dbReference type="EMBL" id="MDR6332658.1"/>
    </source>
</evidence>
<keyword evidence="9 16" id="KW-0067">ATP-binding</keyword>
<evidence type="ECO:0000313" key="16">
    <source>
        <dbReference type="EMBL" id="GLI20933.1"/>
    </source>
</evidence>
<dbReference type="InterPro" id="IPR005896">
    <property type="entry name" value="NdvA"/>
</dbReference>
<name>A0A9W6CNA4_XANFL</name>
<dbReference type="SUPFAM" id="SSF52540">
    <property type="entry name" value="P-loop containing nucleoside triphosphate hydrolases"/>
    <property type="match status" value="1"/>
</dbReference>
<evidence type="ECO:0000256" key="2">
    <source>
        <dbReference type="ARBA" id="ARBA00005417"/>
    </source>
</evidence>
<evidence type="ECO:0000256" key="9">
    <source>
        <dbReference type="ARBA" id="ARBA00022840"/>
    </source>
</evidence>
<evidence type="ECO:0000256" key="1">
    <source>
        <dbReference type="ARBA" id="ARBA00004651"/>
    </source>
</evidence>
<keyword evidence="11 13" id="KW-1133">Transmembrane helix</keyword>
<dbReference type="InterPro" id="IPR027417">
    <property type="entry name" value="P-loop_NTPase"/>
</dbReference>
<dbReference type="GO" id="GO:0005886">
    <property type="term" value="C:plasma membrane"/>
    <property type="evidence" value="ECO:0007669"/>
    <property type="project" value="UniProtKB-SubCell"/>
</dbReference>
<dbReference type="NCBIfam" id="TIGR01192">
    <property type="entry name" value="chvA"/>
    <property type="match status" value="1"/>
</dbReference>
<dbReference type="InterPro" id="IPR003439">
    <property type="entry name" value="ABC_transporter-like_ATP-bd"/>
</dbReference>
<keyword evidence="5" id="KW-0997">Cell inner membrane</keyword>
<keyword evidence="4" id="KW-1003">Cell membrane</keyword>
<dbReference type="PANTHER" id="PTHR43394">
    <property type="entry name" value="ATP-DEPENDENT PERMEASE MDL1, MITOCHONDRIAL"/>
    <property type="match status" value="1"/>
</dbReference>
<feature type="domain" description="ABC transporter" evidence="14">
    <location>
        <begin position="344"/>
        <end position="578"/>
    </location>
</feature>
<sequence length="598" mass="64966">MSLLRVYARTISLLGPEARLGALLAGSNLALAVSQFAEPILFGRIIDALATAQAAQRLPHQDDLVPLLAAWVCFGLFNIGAGVLISLHADRLSHRRRLGVLTQYFEHVLQLPLSFHGETHSGRLLKVMLEGVDALWGLWLSFFREDCAAILSLVILVPVGIYLNWRLGLVLIVLMAVFGIVTGYVIRRTEAMQRQVEEYNSDLAEQTSDALGNVAVIQSYTRTEAEVSGLRDTVNRVLAVQIPVLSWWAMVSMATKAATTLTILAILLIGTWLYMQGLANIGDIVTYVAFANMLIGRLDHTVSFFNRLMMSAPQLAQFFDVLDTVGAVRDRPGAKPLPPVKGDVTFDDVSFSYDGKRTAVADVSFHAEPGQTFAFVGTTGAGKSTALALLHRVFDPQSGAIRIDGEDIRDVTLSSLRHAIGVVFQEPLLFNRSIADNLKVGKPDATEAEMREALARAQALELVERNPLGLQAVVGERGRALSGGERQRLSIARALLKNPPILILDEATSALDAATEVKVQAALDEVMKGRTTFVIAHRLATVRNADRILVFEHGRVVEAGSFDELVRLGGRFAGLARAQFMAGAEEAPRPAPAVIVET</sequence>
<evidence type="ECO:0000256" key="13">
    <source>
        <dbReference type="SAM" id="Phobius"/>
    </source>
</evidence>
<dbReference type="GO" id="GO:0016887">
    <property type="term" value="F:ATP hydrolysis activity"/>
    <property type="evidence" value="ECO:0007669"/>
    <property type="project" value="InterPro"/>
</dbReference>
<evidence type="ECO:0000256" key="5">
    <source>
        <dbReference type="ARBA" id="ARBA00022519"/>
    </source>
</evidence>
<dbReference type="Gene3D" id="1.20.1560.10">
    <property type="entry name" value="ABC transporter type 1, transmembrane domain"/>
    <property type="match status" value="1"/>
</dbReference>
<evidence type="ECO:0000256" key="7">
    <source>
        <dbReference type="ARBA" id="ARBA00022692"/>
    </source>
</evidence>
<dbReference type="Proteomes" id="UP001144397">
    <property type="component" value="Unassembled WGS sequence"/>
</dbReference>
<organism evidence="16 18">
    <name type="scientific">Xanthobacter flavus</name>
    <dbReference type="NCBI Taxonomy" id="281"/>
    <lineage>
        <taxon>Bacteria</taxon>
        <taxon>Pseudomonadati</taxon>
        <taxon>Pseudomonadota</taxon>
        <taxon>Alphaproteobacteria</taxon>
        <taxon>Hyphomicrobiales</taxon>
        <taxon>Xanthobacteraceae</taxon>
        <taxon>Xanthobacter</taxon>
    </lineage>
</organism>
<feature type="transmembrane region" description="Helical" evidence="13">
    <location>
        <begin position="68"/>
        <end position="87"/>
    </location>
</feature>
<comment type="subcellular location">
    <subcellularLocation>
        <location evidence="1">Cell membrane</location>
        <topology evidence="1">Multi-pass membrane protein</topology>
    </subcellularLocation>
</comment>
<protein>
    <submittedName>
        <fullName evidence="17">ATP-binding cassette subfamily B protein</fullName>
    </submittedName>
    <submittedName>
        <fullName evidence="16">Beta-(1--&gt;2)glucan export ATP-binding/permease protein NdvA</fullName>
    </submittedName>
</protein>
<dbReference type="NCBIfam" id="NF010178">
    <property type="entry name" value="PRK13657.1"/>
    <property type="match status" value="1"/>
</dbReference>
<keyword evidence="19" id="KW-1185">Reference proteome</keyword>
<evidence type="ECO:0000313" key="18">
    <source>
        <dbReference type="Proteomes" id="UP001144397"/>
    </source>
</evidence>
<dbReference type="InterPro" id="IPR011527">
    <property type="entry name" value="ABC1_TM_dom"/>
</dbReference>
<proteinExistence type="inferred from homology"/>
<dbReference type="InterPro" id="IPR017871">
    <property type="entry name" value="ABC_transporter-like_CS"/>
</dbReference>
<feature type="domain" description="ABC transmembrane type-1" evidence="15">
    <location>
        <begin position="22"/>
        <end position="310"/>
    </location>
</feature>
<dbReference type="Proteomes" id="UP001245370">
    <property type="component" value="Unassembled WGS sequence"/>
</dbReference>
<evidence type="ECO:0000259" key="15">
    <source>
        <dbReference type="PROSITE" id="PS50929"/>
    </source>
</evidence>
<dbReference type="GO" id="GO:0015441">
    <property type="term" value="F:ABC-type beta-glucan transporter activity"/>
    <property type="evidence" value="ECO:0007669"/>
    <property type="project" value="InterPro"/>
</dbReference>
<evidence type="ECO:0000256" key="6">
    <source>
        <dbReference type="ARBA" id="ARBA00022597"/>
    </source>
</evidence>
<dbReference type="InterPro" id="IPR036640">
    <property type="entry name" value="ABC1_TM_sf"/>
</dbReference>
<dbReference type="AlphaFoldDB" id="A0A9W6CNA4"/>
<feature type="transmembrane region" description="Helical" evidence="13">
    <location>
        <begin position="169"/>
        <end position="186"/>
    </location>
</feature>
<dbReference type="CDD" id="cd18562">
    <property type="entry name" value="ABC_6TM_NdvA_beta-glucan_exporter_like"/>
    <property type="match status" value="1"/>
</dbReference>
<reference evidence="16" key="1">
    <citation type="submission" date="2022-12" db="EMBL/GenBank/DDBJ databases">
        <title>Reference genome sequencing for broad-spectrum identification of bacterial and archaeal isolates by mass spectrometry.</title>
        <authorList>
            <person name="Sekiguchi Y."/>
            <person name="Tourlousse D.M."/>
        </authorList>
    </citation>
    <scope>NUCLEOTIDE SEQUENCE</scope>
    <source>
        <strain evidence="16">301</strain>
    </source>
</reference>
<feature type="transmembrane region" description="Helical" evidence="13">
    <location>
        <begin position="257"/>
        <end position="275"/>
    </location>
</feature>
<dbReference type="InterPro" id="IPR039421">
    <property type="entry name" value="Type_1_exporter"/>
</dbReference>
<dbReference type="GO" id="GO:0005524">
    <property type="term" value="F:ATP binding"/>
    <property type="evidence" value="ECO:0007669"/>
    <property type="project" value="UniProtKB-KW"/>
</dbReference>
<evidence type="ECO:0000259" key="14">
    <source>
        <dbReference type="PROSITE" id="PS50893"/>
    </source>
</evidence>
<evidence type="ECO:0000256" key="4">
    <source>
        <dbReference type="ARBA" id="ARBA00022475"/>
    </source>
</evidence>
<keyword evidence="3" id="KW-0813">Transport</keyword>
<dbReference type="Gene3D" id="3.40.50.300">
    <property type="entry name" value="P-loop containing nucleotide triphosphate hydrolases"/>
    <property type="match status" value="1"/>
</dbReference>
<dbReference type="Pfam" id="PF00005">
    <property type="entry name" value="ABC_tran"/>
    <property type="match status" value="1"/>
</dbReference>
<evidence type="ECO:0000256" key="10">
    <source>
        <dbReference type="ARBA" id="ARBA00022967"/>
    </source>
</evidence>
<dbReference type="RefSeq" id="WP_237354826.1">
    <property type="nucleotide sequence ID" value="NZ_BSDO01000001.1"/>
</dbReference>
<accession>A0A9W6CNA4</accession>
<comment type="caution">
    <text evidence="16">The sequence shown here is derived from an EMBL/GenBank/DDBJ whole genome shotgun (WGS) entry which is preliminary data.</text>
</comment>
<dbReference type="InterPro" id="IPR003593">
    <property type="entry name" value="AAA+_ATPase"/>
</dbReference>
<keyword evidence="7 13" id="KW-0812">Transmembrane</keyword>
<dbReference type="PROSITE" id="PS50893">
    <property type="entry name" value="ABC_TRANSPORTER_2"/>
    <property type="match status" value="1"/>
</dbReference>
<dbReference type="PANTHER" id="PTHR43394:SF1">
    <property type="entry name" value="ATP-BINDING CASSETTE SUB-FAMILY B MEMBER 10, MITOCHONDRIAL"/>
    <property type="match status" value="1"/>
</dbReference>
<dbReference type="PROSITE" id="PS50929">
    <property type="entry name" value="ABC_TM1F"/>
    <property type="match status" value="1"/>
</dbReference>
<reference evidence="17 19" key="2">
    <citation type="submission" date="2023-07" db="EMBL/GenBank/DDBJ databases">
        <title>Genomic Encyclopedia of Type Strains, Phase IV (KMG-IV): sequencing the most valuable type-strain genomes for metagenomic binning, comparative biology and taxonomic classification.</title>
        <authorList>
            <person name="Goeker M."/>
        </authorList>
    </citation>
    <scope>NUCLEOTIDE SEQUENCE [LARGE SCALE GENOMIC DNA]</scope>
    <source>
        <strain evidence="17 19">DSM 338</strain>
    </source>
</reference>
<dbReference type="EMBL" id="JAVDPY010000002">
    <property type="protein sequence ID" value="MDR6332658.1"/>
    <property type="molecule type" value="Genomic_DNA"/>
</dbReference>
<evidence type="ECO:0000256" key="8">
    <source>
        <dbReference type="ARBA" id="ARBA00022741"/>
    </source>
</evidence>
<comment type="similarity">
    <text evidence="2">Belongs to the ABC transporter superfamily.</text>
</comment>
<dbReference type="Pfam" id="PF00664">
    <property type="entry name" value="ABC_membrane"/>
    <property type="match status" value="1"/>
</dbReference>
<dbReference type="PROSITE" id="PS00211">
    <property type="entry name" value="ABC_TRANSPORTER_1"/>
    <property type="match status" value="1"/>
</dbReference>
<evidence type="ECO:0000256" key="11">
    <source>
        <dbReference type="ARBA" id="ARBA00022989"/>
    </source>
</evidence>
<evidence type="ECO:0000256" key="3">
    <source>
        <dbReference type="ARBA" id="ARBA00022448"/>
    </source>
</evidence>
<keyword evidence="10" id="KW-1278">Translocase</keyword>
<dbReference type="EMBL" id="BSDO01000001">
    <property type="protein sequence ID" value="GLI20933.1"/>
    <property type="molecule type" value="Genomic_DNA"/>
</dbReference>
<evidence type="ECO:0000313" key="19">
    <source>
        <dbReference type="Proteomes" id="UP001245370"/>
    </source>
</evidence>
<evidence type="ECO:0000256" key="12">
    <source>
        <dbReference type="ARBA" id="ARBA00023136"/>
    </source>
</evidence>
<keyword evidence="8" id="KW-0547">Nucleotide-binding</keyword>
<gene>
    <name evidence="16" type="primary">ndvA</name>
    <name evidence="17" type="ORF">GGQ86_001122</name>
    <name evidence="16" type="ORF">XFLAVUS301_06070</name>
</gene>
<dbReference type="SMART" id="SM00382">
    <property type="entry name" value="AAA"/>
    <property type="match status" value="1"/>
</dbReference>
<keyword evidence="6" id="KW-0762">Sugar transport</keyword>
<dbReference type="SUPFAM" id="SSF90123">
    <property type="entry name" value="ABC transporter transmembrane region"/>
    <property type="match status" value="1"/>
</dbReference>
<dbReference type="GO" id="GO:0015421">
    <property type="term" value="F:ABC-type oligopeptide transporter activity"/>
    <property type="evidence" value="ECO:0007669"/>
    <property type="project" value="TreeGrafter"/>
</dbReference>
<dbReference type="GeneID" id="95761403"/>
<keyword evidence="12 13" id="KW-0472">Membrane</keyword>